<evidence type="ECO:0000256" key="4">
    <source>
        <dbReference type="ARBA" id="ARBA00010120"/>
    </source>
</evidence>
<evidence type="ECO:0000256" key="19">
    <source>
        <dbReference type="SAM" id="Phobius"/>
    </source>
</evidence>
<proteinExistence type="inferred from homology"/>
<dbReference type="GO" id="GO:0015031">
    <property type="term" value="P:protein transport"/>
    <property type="evidence" value="ECO:0007669"/>
    <property type="project" value="UniProtKB-KW"/>
</dbReference>
<dbReference type="GO" id="GO:0006621">
    <property type="term" value="P:protein retention in ER lumen"/>
    <property type="evidence" value="ECO:0007669"/>
    <property type="project" value="InterPro"/>
</dbReference>
<dbReference type="PROSITE" id="PS00616">
    <property type="entry name" value="HIS_ACID_PHOSPHAT_1"/>
    <property type="match status" value="1"/>
</dbReference>
<keyword evidence="10" id="KW-0256">Endoplasmic reticulum</keyword>
<keyword evidence="16" id="KW-0675">Receptor</keyword>
<feature type="region of interest" description="Disordered" evidence="18">
    <location>
        <begin position="570"/>
        <end position="595"/>
    </location>
</feature>
<dbReference type="Proteomes" id="UP000050741">
    <property type="component" value="Unassembled WGS sequence"/>
</dbReference>
<keyword evidence="17" id="KW-0325">Glycoprotein</keyword>
<reference evidence="20" key="2">
    <citation type="submission" date="2014-05" db="EMBL/GenBank/DDBJ databases">
        <title>The genome and life-stage specific transcriptomes of Globodera pallida elucidate key aspects of plant parasitism by a cyst nematode.</title>
        <authorList>
            <person name="Cotton J.A."/>
            <person name="Lilley C.J."/>
            <person name="Jones L.M."/>
            <person name="Kikuchi T."/>
            <person name="Reid A.J."/>
            <person name="Thorpe P."/>
            <person name="Tsai I.J."/>
            <person name="Beasley H."/>
            <person name="Blok V."/>
            <person name="Cock P.J.A."/>
            <person name="Van den Akker S.E."/>
            <person name="Holroyd N."/>
            <person name="Hunt M."/>
            <person name="Mantelin S."/>
            <person name="Naghra H."/>
            <person name="Pain A."/>
            <person name="Palomares-Rius J.E."/>
            <person name="Zarowiecki M."/>
            <person name="Berriman M."/>
            <person name="Jones J.T."/>
            <person name="Urwin P.E."/>
        </authorList>
    </citation>
    <scope>NUCLEOTIDE SEQUENCE [LARGE SCALE GENOMIC DNA]</scope>
    <source>
        <strain evidence="20">Lindley</strain>
    </source>
</reference>
<dbReference type="GO" id="GO:0003993">
    <property type="term" value="F:acid phosphatase activity"/>
    <property type="evidence" value="ECO:0007669"/>
    <property type="project" value="UniProtKB-EC"/>
</dbReference>
<keyword evidence="13 19" id="KW-1133">Transmembrane helix</keyword>
<evidence type="ECO:0000256" key="13">
    <source>
        <dbReference type="ARBA" id="ARBA00022989"/>
    </source>
</evidence>
<sequence>MNAFRLIGLSGKSQVLFALVFTCRYLDILHFISIYNTLMKALFIAALYATCYFMFTKFRATYNKEEDTFRVELLILPCIVLAVFVNAEFTLLERSQSCPNFSCFKSAARPRRSLHIISFCLAFTALCTFSIVVLWPSADSFLPFEMLTFFASSPVLICLFWCNVLADLSQPDKELVLLQSLWRHGDRSPTGTFKTDIYQEDFWPQGWGQLSPRGMSQQVVLGKKLRKRYVEELKYVGGSYNSHELYVRATDVNRTLISAISNFIGFYGKGRPDQDYPNENDWPTGFVPIAIHTVDGKPINSEAMCPRYGELSELMRQTVEYENALHKYSSLLKFLSDKTQRKTDLFDVWLFQDAFFVEKDNNLTLVDWAEGNEVLLGQIKELVDTLMKWESGIGLQPVDGVDFFVEIPRIRGGTFLWTMVGNMLNKIACEKRLNSAREQDREIPGLKSPLGTPLCQWMKRMKYLAYSAHDSTIASLFSTFGFQKTNYDVDGYPHYTACVTVELWRDKNIGQYSVNVLYWKPNEESFIDITKDIKGCEYGCTLKQFVNRSETYRIDPEEYCRRPLFPKPTTVMPPTTSTVQPNTTTTSSATTDNATTTPAIGGAAVRSTNPTAILMLLLLFTLAVFWKMLRR</sequence>
<evidence type="ECO:0000256" key="17">
    <source>
        <dbReference type="ARBA" id="ARBA00023180"/>
    </source>
</evidence>
<feature type="transmembrane region" description="Helical" evidence="19">
    <location>
        <begin position="74"/>
        <end position="92"/>
    </location>
</feature>
<dbReference type="PANTHER" id="PTHR11567">
    <property type="entry name" value="ACID PHOSPHATASE-RELATED"/>
    <property type="match status" value="1"/>
</dbReference>
<keyword evidence="6" id="KW-0813">Transport</keyword>
<comment type="similarity">
    <text evidence="4">Belongs to the ERD2 family.</text>
</comment>
<keyword evidence="9" id="KW-0378">Hydrolase</keyword>
<evidence type="ECO:0000256" key="9">
    <source>
        <dbReference type="ARBA" id="ARBA00022801"/>
    </source>
</evidence>
<evidence type="ECO:0000256" key="14">
    <source>
        <dbReference type="ARBA" id="ARBA00023136"/>
    </source>
</evidence>
<dbReference type="GO" id="GO:0046923">
    <property type="term" value="F:ER retention sequence binding"/>
    <property type="evidence" value="ECO:0007669"/>
    <property type="project" value="InterPro"/>
</dbReference>
<dbReference type="GO" id="GO:0005789">
    <property type="term" value="C:endoplasmic reticulum membrane"/>
    <property type="evidence" value="ECO:0007669"/>
    <property type="project" value="UniProtKB-SubCell"/>
</dbReference>
<evidence type="ECO:0000256" key="16">
    <source>
        <dbReference type="ARBA" id="ARBA00023170"/>
    </source>
</evidence>
<feature type="transmembrane region" description="Helical" evidence="19">
    <location>
        <begin position="612"/>
        <end position="629"/>
    </location>
</feature>
<keyword evidence="12" id="KW-0653">Protein transport</keyword>
<evidence type="ECO:0000256" key="11">
    <source>
        <dbReference type="ARBA" id="ARBA00022892"/>
    </source>
</evidence>
<dbReference type="InterPro" id="IPR000560">
    <property type="entry name" value="His_Pase_clade-2"/>
</dbReference>
<keyword evidence="20" id="KW-1185">Reference proteome</keyword>
<dbReference type="Gene3D" id="3.40.50.1240">
    <property type="entry name" value="Phosphoglycerate mutase-like"/>
    <property type="match status" value="1"/>
</dbReference>
<dbReference type="Pfam" id="PF00810">
    <property type="entry name" value="ER_lumen_recept"/>
    <property type="match status" value="1"/>
</dbReference>
<evidence type="ECO:0000256" key="7">
    <source>
        <dbReference type="ARBA" id="ARBA00022692"/>
    </source>
</evidence>
<keyword evidence="7 19" id="KW-0812">Transmembrane</keyword>
<organism evidence="20 21">
    <name type="scientific">Globodera pallida</name>
    <name type="common">Potato cyst nematode worm</name>
    <name type="synonym">Heterodera pallida</name>
    <dbReference type="NCBI Taxonomy" id="36090"/>
    <lineage>
        <taxon>Eukaryota</taxon>
        <taxon>Metazoa</taxon>
        <taxon>Ecdysozoa</taxon>
        <taxon>Nematoda</taxon>
        <taxon>Chromadorea</taxon>
        <taxon>Rhabditida</taxon>
        <taxon>Tylenchina</taxon>
        <taxon>Tylenchomorpha</taxon>
        <taxon>Tylenchoidea</taxon>
        <taxon>Heteroderidae</taxon>
        <taxon>Heteroderinae</taxon>
        <taxon>Globodera</taxon>
    </lineage>
</organism>
<evidence type="ECO:0000256" key="15">
    <source>
        <dbReference type="ARBA" id="ARBA00023157"/>
    </source>
</evidence>
<dbReference type="InterPro" id="IPR033379">
    <property type="entry name" value="Acid_Pase_AS"/>
</dbReference>
<dbReference type="Pfam" id="PF00328">
    <property type="entry name" value="His_Phos_2"/>
    <property type="match status" value="1"/>
</dbReference>
<comment type="subcellular location">
    <subcellularLocation>
        <location evidence="2">Endoplasmic reticulum membrane</location>
        <topology evidence="2">Multi-pass membrane protein</topology>
    </subcellularLocation>
</comment>
<evidence type="ECO:0000256" key="18">
    <source>
        <dbReference type="SAM" id="MobiDB-lite"/>
    </source>
</evidence>
<feature type="transmembrane region" description="Helical" evidence="19">
    <location>
        <begin position="15"/>
        <end position="35"/>
    </location>
</feature>
<evidence type="ECO:0000313" key="21">
    <source>
        <dbReference type="WBParaSite" id="GPLIN_000096000"/>
    </source>
</evidence>
<reference evidence="20" key="1">
    <citation type="submission" date="2013-12" db="EMBL/GenBank/DDBJ databases">
        <authorList>
            <person name="Aslett M."/>
        </authorList>
    </citation>
    <scope>NUCLEOTIDE SEQUENCE [LARGE SCALE GENOMIC DNA]</scope>
    <source>
        <strain evidence="20">Lindley</strain>
    </source>
</reference>
<reference evidence="21" key="3">
    <citation type="submission" date="2016-06" db="UniProtKB">
        <authorList>
            <consortium name="WormBaseParasite"/>
        </authorList>
    </citation>
    <scope>IDENTIFICATION</scope>
</reference>
<evidence type="ECO:0000256" key="6">
    <source>
        <dbReference type="ARBA" id="ARBA00022448"/>
    </source>
</evidence>
<dbReference type="SUPFAM" id="SSF53254">
    <property type="entry name" value="Phosphoglycerate mutase-like"/>
    <property type="match status" value="1"/>
</dbReference>
<feature type="transmembrane region" description="Helical" evidence="19">
    <location>
        <begin position="42"/>
        <end position="62"/>
    </location>
</feature>
<dbReference type="PANTHER" id="PTHR11567:SF211">
    <property type="entry name" value="PROSTATIC ACID PHOSPHATASE"/>
    <property type="match status" value="1"/>
</dbReference>
<name>A0A183BK31_GLOPA</name>
<dbReference type="EC" id="3.1.3.2" evidence="5"/>
<comment type="similarity">
    <text evidence="3">Belongs to the histidine acid phosphatase family.</text>
</comment>
<dbReference type="InterPro" id="IPR000133">
    <property type="entry name" value="ER_ret_rcpt"/>
</dbReference>
<keyword evidence="8" id="KW-0732">Signal</keyword>
<evidence type="ECO:0000256" key="10">
    <source>
        <dbReference type="ARBA" id="ARBA00022824"/>
    </source>
</evidence>
<evidence type="ECO:0000256" key="8">
    <source>
        <dbReference type="ARBA" id="ARBA00022729"/>
    </source>
</evidence>
<dbReference type="InterPro" id="IPR050645">
    <property type="entry name" value="Histidine_acid_phosphatase"/>
</dbReference>
<evidence type="ECO:0000256" key="1">
    <source>
        <dbReference type="ARBA" id="ARBA00000032"/>
    </source>
</evidence>
<dbReference type="GO" id="GO:0016192">
    <property type="term" value="P:vesicle-mediated transport"/>
    <property type="evidence" value="ECO:0007669"/>
    <property type="project" value="UniProtKB-KW"/>
</dbReference>
<keyword evidence="15" id="KW-1015">Disulfide bond</keyword>
<comment type="catalytic activity">
    <reaction evidence="1">
        <text>a phosphate monoester + H2O = an alcohol + phosphate</text>
        <dbReference type="Rhea" id="RHEA:15017"/>
        <dbReference type="ChEBI" id="CHEBI:15377"/>
        <dbReference type="ChEBI" id="CHEBI:30879"/>
        <dbReference type="ChEBI" id="CHEBI:43474"/>
        <dbReference type="ChEBI" id="CHEBI:67140"/>
        <dbReference type="EC" id="3.1.3.2"/>
    </reaction>
</comment>
<accession>A0A183BK31</accession>
<dbReference type="CDD" id="cd07061">
    <property type="entry name" value="HP_HAP_like"/>
    <property type="match status" value="1"/>
</dbReference>
<evidence type="ECO:0000256" key="12">
    <source>
        <dbReference type="ARBA" id="ARBA00022927"/>
    </source>
</evidence>
<evidence type="ECO:0000313" key="20">
    <source>
        <dbReference type="Proteomes" id="UP000050741"/>
    </source>
</evidence>
<evidence type="ECO:0000256" key="5">
    <source>
        <dbReference type="ARBA" id="ARBA00012646"/>
    </source>
</evidence>
<dbReference type="PROSITE" id="PS00951">
    <property type="entry name" value="ER_LUMEN_RECEPTOR_1"/>
    <property type="match status" value="1"/>
</dbReference>
<dbReference type="AlphaFoldDB" id="A0A183BK31"/>
<evidence type="ECO:0000256" key="3">
    <source>
        <dbReference type="ARBA" id="ARBA00005375"/>
    </source>
</evidence>
<keyword evidence="14 19" id="KW-0472">Membrane</keyword>
<protein>
    <recommendedName>
        <fullName evidence="5">acid phosphatase</fullName>
        <ecNumber evidence="5">3.1.3.2</ecNumber>
    </recommendedName>
</protein>
<feature type="transmembrane region" description="Helical" evidence="19">
    <location>
        <begin position="113"/>
        <end position="135"/>
    </location>
</feature>
<dbReference type="InterPro" id="IPR029033">
    <property type="entry name" value="His_PPase_superfam"/>
</dbReference>
<dbReference type="WBParaSite" id="GPLIN_000096000">
    <property type="protein sequence ID" value="GPLIN_000096000"/>
    <property type="gene ID" value="GPLIN_000096000"/>
</dbReference>
<keyword evidence="11" id="KW-0931">ER-Golgi transport</keyword>
<evidence type="ECO:0000256" key="2">
    <source>
        <dbReference type="ARBA" id="ARBA00004477"/>
    </source>
</evidence>